<feature type="domain" description="F-box" evidence="1">
    <location>
        <begin position="18"/>
        <end position="54"/>
    </location>
</feature>
<organism evidence="2 3">
    <name type="scientific">Oldenlandia corymbosa var. corymbosa</name>
    <dbReference type="NCBI Taxonomy" id="529605"/>
    <lineage>
        <taxon>Eukaryota</taxon>
        <taxon>Viridiplantae</taxon>
        <taxon>Streptophyta</taxon>
        <taxon>Embryophyta</taxon>
        <taxon>Tracheophyta</taxon>
        <taxon>Spermatophyta</taxon>
        <taxon>Magnoliopsida</taxon>
        <taxon>eudicotyledons</taxon>
        <taxon>Gunneridae</taxon>
        <taxon>Pentapetalae</taxon>
        <taxon>asterids</taxon>
        <taxon>lamiids</taxon>
        <taxon>Gentianales</taxon>
        <taxon>Rubiaceae</taxon>
        <taxon>Rubioideae</taxon>
        <taxon>Spermacoceae</taxon>
        <taxon>Hedyotis-Oldenlandia complex</taxon>
        <taxon>Oldenlandia</taxon>
    </lineage>
</organism>
<reference evidence="2" key="1">
    <citation type="submission" date="2023-03" db="EMBL/GenBank/DDBJ databases">
        <authorList>
            <person name="Julca I."/>
        </authorList>
    </citation>
    <scope>NUCLEOTIDE SEQUENCE</scope>
</reference>
<dbReference type="CDD" id="cd22160">
    <property type="entry name" value="F-box_AtFBL13-like"/>
    <property type="match status" value="1"/>
</dbReference>
<dbReference type="Gene3D" id="1.20.1280.50">
    <property type="match status" value="1"/>
</dbReference>
<dbReference type="InterPro" id="IPR050232">
    <property type="entry name" value="FBL13/AtMIF1-like"/>
</dbReference>
<protein>
    <submittedName>
        <fullName evidence="2">OLC1v1010422C1</fullName>
    </submittedName>
</protein>
<dbReference type="InterPro" id="IPR001810">
    <property type="entry name" value="F-box_dom"/>
</dbReference>
<dbReference type="AlphaFoldDB" id="A0AAV1DRA7"/>
<dbReference type="Gene3D" id="3.80.10.10">
    <property type="entry name" value="Ribonuclease Inhibitor"/>
    <property type="match status" value="1"/>
</dbReference>
<dbReference type="EMBL" id="OX459123">
    <property type="protein sequence ID" value="CAI9110411.1"/>
    <property type="molecule type" value="Genomic_DNA"/>
</dbReference>
<dbReference type="InterPro" id="IPR032675">
    <property type="entry name" value="LRR_dom_sf"/>
</dbReference>
<proteinExistence type="predicted"/>
<gene>
    <name evidence="2" type="ORF">OLC1_LOCUS18076</name>
</gene>
<dbReference type="PROSITE" id="PS50181">
    <property type="entry name" value="FBOX"/>
    <property type="match status" value="1"/>
</dbReference>
<dbReference type="Proteomes" id="UP001161247">
    <property type="component" value="Chromosome 6"/>
</dbReference>
<dbReference type="InterPro" id="IPR036047">
    <property type="entry name" value="F-box-like_dom_sf"/>
</dbReference>
<evidence type="ECO:0000259" key="1">
    <source>
        <dbReference type="PROSITE" id="PS50181"/>
    </source>
</evidence>
<dbReference type="SUPFAM" id="SSF52047">
    <property type="entry name" value="RNI-like"/>
    <property type="match status" value="1"/>
</dbReference>
<dbReference type="SUPFAM" id="SSF81383">
    <property type="entry name" value="F-box domain"/>
    <property type="match status" value="1"/>
</dbReference>
<dbReference type="PANTHER" id="PTHR31900:SF34">
    <property type="entry name" value="EMB|CAB62440.1-RELATED"/>
    <property type="match status" value="1"/>
</dbReference>
<dbReference type="Pfam" id="PF00646">
    <property type="entry name" value="F-box"/>
    <property type="match status" value="1"/>
</dbReference>
<dbReference type="InterPro" id="IPR053781">
    <property type="entry name" value="F-box_AtFBL13-like"/>
</dbReference>
<evidence type="ECO:0000313" key="3">
    <source>
        <dbReference type="Proteomes" id="UP001161247"/>
    </source>
</evidence>
<evidence type="ECO:0000313" key="2">
    <source>
        <dbReference type="EMBL" id="CAI9110411.1"/>
    </source>
</evidence>
<name>A0AAV1DRA7_OLDCO</name>
<keyword evidence="3" id="KW-1185">Reference proteome</keyword>
<accession>A0AAV1DRA7</accession>
<sequence length="310" mass="35075">METPIEKLETPSEDVIPVDRISNLPDSILCHIFSFLETKTVVATSIFSQRWKILWSKVTTLDFVCCKPKPETVKMNFAQFVNRVLLHVDAGSLDKFRLKWLEGCEAVYVNMWVSYAIARNVRVLKLNLRIIGADGNDYSVAHVPAALFTCVTLENLTLRGPIMVSLQQLISSCPVLESLKVERDVNDNVLVYKISSPSLRQLRFHNYNGKDSIEMDGKKLEIDTPTLQVLQLWDCEWKEFSVNGLMHVNDVKLNLDLSFGDLLGEVVSERCNSIVKVIEALHHVKYLKLEGTIMKALSKATTPLLLGLQD</sequence>
<dbReference type="PANTHER" id="PTHR31900">
    <property type="entry name" value="F-BOX/RNI SUPERFAMILY PROTEIN-RELATED"/>
    <property type="match status" value="1"/>
</dbReference>